<proteinExistence type="predicted"/>
<feature type="region of interest" description="Disordered" evidence="1">
    <location>
        <begin position="1"/>
        <end position="28"/>
    </location>
</feature>
<reference evidence="3" key="1">
    <citation type="submission" date="2021-09" db="EMBL/GenBank/DDBJ databases">
        <authorList>
            <consortium name="AG Swart"/>
            <person name="Singh M."/>
            <person name="Singh A."/>
            <person name="Seah K."/>
            <person name="Emmerich C."/>
        </authorList>
    </citation>
    <scope>NUCLEOTIDE SEQUENCE</scope>
    <source>
        <strain evidence="3">ATCC30299</strain>
    </source>
</reference>
<protein>
    <submittedName>
        <fullName evidence="3">Uncharacterized protein</fullName>
    </submittedName>
</protein>
<evidence type="ECO:0000313" key="4">
    <source>
        <dbReference type="Proteomes" id="UP001162131"/>
    </source>
</evidence>
<name>A0AAU9JK10_9CILI</name>
<comment type="caution">
    <text evidence="3">The sequence shown here is derived from an EMBL/GenBank/DDBJ whole genome shotgun (WGS) entry which is preliminary data.</text>
</comment>
<feature type="transmembrane region" description="Helical" evidence="2">
    <location>
        <begin position="40"/>
        <end position="65"/>
    </location>
</feature>
<organism evidence="3 4">
    <name type="scientific">Blepharisma stoltei</name>
    <dbReference type="NCBI Taxonomy" id="1481888"/>
    <lineage>
        <taxon>Eukaryota</taxon>
        <taxon>Sar</taxon>
        <taxon>Alveolata</taxon>
        <taxon>Ciliophora</taxon>
        <taxon>Postciliodesmatophora</taxon>
        <taxon>Heterotrichea</taxon>
        <taxon>Heterotrichida</taxon>
        <taxon>Blepharismidae</taxon>
        <taxon>Blepharisma</taxon>
    </lineage>
</organism>
<dbReference type="Proteomes" id="UP001162131">
    <property type="component" value="Unassembled WGS sequence"/>
</dbReference>
<keyword evidence="2" id="KW-0472">Membrane</keyword>
<dbReference type="AlphaFoldDB" id="A0AAU9JK10"/>
<evidence type="ECO:0000313" key="3">
    <source>
        <dbReference type="EMBL" id="CAG9326590.1"/>
    </source>
</evidence>
<evidence type="ECO:0000256" key="1">
    <source>
        <dbReference type="SAM" id="MobiDB-lite"/>
    </source>
</evidence>
<evidence type="ECO:0000256" key="2">
    <source>
        <dbReference type="SAM" id="Phobius"/>
    </source>
</evidence>
<keyword evidence="2" id="KW-0812">Transmembrane</keyword>
<keyword evidence="4" id="KW-1185">Reference proteome</keyword>
<accession>A0AAU9JK10</accession>
<keyword evidence="2" id="KW-1133">Transmembrane helix</keyword>
<sequence>MASKINPEAATLQEEEKEEQNGQEQATVKKPWLSQTQRRFLVGVGGAGVLGLELYLILYSISIFLPSN</sequence>
<dbReference type="EMBL" id="CAJZBQ010000041">
    <property type="protein sequence ID" value="CAG9326590.1"/>
    <property type="molecule type" value="Genomic_DNA"/>
</dbReference>
<gene>
    <name evidence="3" type="ORF">BSTOLATCC_MIC41864</name>
</gene>